<dbReference type="AlphaFoldDB" id="A0A9D7T7H9"/>
<protein>
    <submittedName>
        <fullName evidence="2">Uncharacterized protein</fullName>
    </submittedName>
</protein>
<dbReference type="Proteomes" id="UP000886632">
    <property type="component" value="Unassembled WGS sequence"/>
</dbReference>
<evidence type="ECO:0000256" key="1">
    <source>
        <dbReference type="SAM" id="MobiDB-lite"/>
    </source>
</evidence>
<proteinExistence type="predicted"/>
<accession>A0A9D7T7H9</accession>
<feature type="region of interest" description="Disordered" evidence="1">
    <location>
        <begin position="100"/>
        <end position="131"/>
    </location>
</feature>
<evidence type="ECO:0000313" key="3">
    <source>
        <dbReference type="Proteomes" id="UP000886632"/>
    </source>
</evidence>
<feature type="region of interest" description="Disordered" evidence="1">
    <location>
        <begin position="1"/>
        <end position="20"/>
    </location>
</feature>
<name>A0A9D7T7H9_9MICO</name>
<evidence type="ECO:0000313" key="2">
    <source>
        <dbReference type="EMBL" id="MBL0003003.1"/>
    </source>
</evidence>
<comment type="caution">
    <text evidence="2">The sequence shown here is derived from an EMBL/GenBank/DDBJ whole genome shotgun (WGS) entry which is preliminary data.</text>
</comment>
<sequence length="131" mass="13846">MTWPATSVAAGVPRHREGAPYIDSKSDKLALAPDQMATHSFTGQNADQWGEVKVTLRCSISGTELGEIRKPAALAAYSTPAGHHEEPGSDYPTVQITIPLDGPQVATGDNLPCSRWRPSPGTATGLRRPGS</sequence>
<gene>
    <name evidence="2" type="ORF">IPP00_03060</name>
</gene>
<dbReference type="EMBL" id="JADKGK010000006">
    <property type="protein sequence ID" value="MBL0003003.1"/>
    <property type="molecule type" value="Genomic_DNA"/>
</dbReference>
<reference evidence="2" key="1">
    <citation type="submission" date="2020-10" db="EMBL/GenBank/DDBJ databases">
        <title>Connecting structure to function with the recovery of over 1000 high-quality activated sludge metagenome-assembled genomes encoding full-length rRNA genes using long-read sequencing.</title>
        <authorList>
            <person name="Singleton C.M."/>
            <person name="Petriglieri F."/>
            <person name="Kristensen J.M."/>
            <person name="Kirkegaard R.H."/>
            <person name="Michaelsen T.Y."/>
            <person name="Andersen M.H."/>
            <person name="Karst S.M."/>
            <person name="Dueholm M.S."/>
            <person name="Nielsen P.H."/>
            <person name="Albertsen M."/>
        </authorList>
    </citation>
    <scope>NUCLEOTIDE SEQUENCE</scope>
    <source>
        <strain evidence="2">Ribe_18-Q3-R11-54_MAXAC.001</strain>
    </source>
</reference>
<organism evidence="2 3">
    <name type="scientific">Candidatus Phosphoribacter hodrii</name>
    <dbReference type="NCBI Taxonomy" id="2953743"/>
    <lineage>
        <taxon>Bacteria</taxon>
        <taxon>Bacillati</taxon>
        <taxon>Actinomycetota</taxon>
        <taxon>Actinomycetes</taxon>
        <taxon>Micrococcales</taxon>
        <taxon>Dermatophilaceae</taxon>
        <taxon>Candidatus Phosphoribacter</taxon>
    </lineage>
</organism>